<accession>A0ABP9EY87</accession>
<organism evidence="2 3">
    <name type="scientific">Actinomycetospora straminea</name>
    <dbReference type="NCBI Taxonomy" id="663607"/>
    <lineage>
        <taxon>Bacteria</taxon>
        <taxon>Bacillati</taxon>
        <taxon>Actinomycetota</taxon>
        <taxon>Actinomycetes</taxon>
        <taxon>Pseudonocardiales</taxon>
        <taxon>Pseudonocardiaceae</taxon>
        <taxon>Actinomycetospora</taxon>
    </lineage>
</organism>
<reference evidence="3" key="1">
    <citation type="journal article" date="2019" name="Int. J. Syst. Evol. Microbiol.">
        <title>The Global Catalogue of Microorganisms (GCM) 10K type strain sequencing project: providing services to taxonomists for standard genome sequencing and annotation.</title>
        <authorList>
            <consortium name="The Broad Institute Genomics Platform"/>
            <consortium name="The Broad Institute Genome Sequencing Center for Infectious Disease"/>
            <person name="Wu L."/>
            <person name="Ma J."/>
        </authorList>
    </citation>
    <scope>NUCLEOTIDE SEQUENCE [LARGE SCALE GENOMIC DNA]</scope>
    <source>
        <strain evidence="3">JCM 17983</strain>
    </source>
</reference>
<dbReference type="EMBL" id="BAABHQ010000016">
    <property type="protein sequence ID" value="GAA4888240.1"/>
    <property type="molecule type" value="Genomic_DNA"/>
</dbReference>
<feature type="region of interest" description="Disordered" evidence="1">
    <location>
        <begin position="87"/>
        <end position="110"/>
    </location>
</feature>
<protein>
    <submittedName>
        <fullName evidence="2">Uncharacterized protein</fullName>
    </submittedName>
</protein>
<feature type="compositionally biased region" description="Low complexity" evidence="1">
    <location>
        <begin position="1"/>
        <end position="14"/>
    </location>
</feature>
<name>A0ABP9EY87_9PSEU</name>
<evidence type="ECO:0000313" key="3">
    <source>
        <dbReference type="Proteomes" id="UP001500457"/>
    </source>
</evidence>
<feature type="compositionally biased region" description="Low complexity" evidence="1">
    <location>
        <begin position="95"/>
        <end position="110"/>
    </location>
</feature>
<evidence type="ECO:0000313" key="2">
    <source>
        <dbReference type="EMBL" id="GAA4888240.1"/>
    </source>
</evidence>
<comment type="caution">
    <text evidence="2">The sequence shown here is derived from an EMBL/GenBank/DDBJ whole genome shotgun (WGS) entry which is preliminary data.</text>
</comment>
<keyword evidence="3" id="KW-1185">Reference proteome</keyword>
<feature type="region of interest" description="Disordered" evidence="1">
    <location>
        <begin position="1"/>
        <end position="20"/>
    </location>
</feature>
<proteinExistence type="predicted"/>
<gene>
    <name evidence="2" type="ORF">GCM10023203_46570</name>
</gene>
<dbReference type="Proteomes" id="UP001500457">
    <property type="component" value="Unassembled WGS sequence"/>
</dbReference>
<sequence length="110" mass="10990">MPTRSVSAAARAAGLGAGTGRGRVGVLCGQGRAIAVRRSFEVVRVQAGARRGAAPALAAGQAGELRGVAGIDTGDDARGGREVPRLRYRFGNGGSPSSPIIIPGSPGWRG</sequence>
<evidence type="ECO:0000256" key="1">
    <source>
        <dbReference type="SAM" id="MobiDB-lite"/>
    </source>
</evidence>